<dbReference type="GO" id="GO:0005829">
    <property type="term" value="C:cytosol"/>
    <property type="evidence" value="ECO:0007669"/>
    <property type="project" value="TreeGrafter"/>
</dbReference>
<comment type="caution">
    <text evidence="4">The sequence shown here is derived from an EMBL/GenBank/DDBJ whole genome shotgun (WGS) entry which is preliminary data.</text>
</comment>
<evidence type="ECO:0000256" key="2">
    <source>
        <dbReference type="SAM" id="MobiDB-lite"/>
    </source>
</evidence>
<organism evidence="4 5">
    <name type="scientific">Mycobacterium angelicum</name>
    <dbReference type="NCBI Taxonomy" id="470074"/>
    <lineage>
        <taxon>Bacteria</taxon>
        <taxon>Bacillati</taxon>
        <taxon>Actinomycetota</taxon>
        <taxon>Actinomycetes</taxon>
        <taxon>Mycobacteriales</taxon>
        <taxon>Mycobacteriaceae</taxon>
        <taxon>Mycobacterium</taxon>
    </lineage>
</organism>
<feature type="compositionally biased region" description="Basic residues" evidence="2">
    <location>
        <begin position="148"/>
        <end position="164"/>
    </location>
</feature>
<evidence type="ECO:0000313" key="5">
    <source>
        <dbReference type="Proteomes" id="UP000192284"/>
    </source>
</evidence>
<dbReference type="GO" id="GO:0006310">
    <property type="term" value="P:DNA recombination"/>
    <property type="evidence" value="ECO:0007669"/>
    <property type="project" value="UniProtKB-KW"/>
</dbReference>
<feature type="non-terminal residue" evidence="4">
    <location>
        <position position="206"/>
    </location>
</feature>
<keyword evidence="1" id="KW-0233">DNA recombination</keyword>
<dbReference type="Gene3D" id="1.10.10.60">
    <property type="entry name" value="Homeodomain-like"/>
    <property type="match status" value="1"/>
</dbReference>
<feature type="domain" description="Transposase IS30-like HTH" evidence="3">
    <location>
        <begin position="5"/>
        <end position="48"/>
    </location>
</feature>
<reference evidence="4 5" key="1">
    <citation type="submission" date="2017-02" db="EMBL/GenBank/DDBJ databases">
        <title>The new phylogeny of genus Mycobacterium.</title>
        <authorList>
            <person name="Tortoli E."/>
            <person name="Trovato A."/>
            <person name="Cirillo D.M."/>
        </authorList>
    </citation>
    <scope>NUCLEOTIDE SEQUENCE [LARGE SCALE GENOMIC DNA]</scope>
    <source>
        <strain evidence="4 5">DSM 45057</strain>
    </source>
</reference>
<dbReference type="GO" id="GO:0032196">
    <property type="term" value="P:transposition"/>
    <property type="evidence" value="ECO:0007669"/>
    <property type="project" value="TreeGrafter"/>
</dbReference>
<evidence type="ECO:0000256" key="1">
    <source>
        <dbReference type="ARBA" id="ARBA00023172"/>
    </source>
</evidence>
<dbReference type="InterPro" id="IPR053392">
    <property type="entry name" value="Transposase_IS30-like"/>
</dbReference>
<dbReference type="Pfam" id="PF13936">
    <property type="entry name" value="HTH_38"/>
    <property type="match status" value="1"/>
</dbReference>
<evidence type="ECO:0000313" key="4">
    <source>
        <dbReference type="EMBL" id="ORA21158.1"/>
    </source>
</evidence>
<dbReference type="PANTHER" id="PTHR10948:SF23">
    <property type="entry name" value="TRANSPOSASE INSI FOR INSERTION SEQUENCE ELEMENT IS30A-RELATED"/>
    <property type="match status" value="1"/>
</dbReference>
<dbReference type="Proteomes" id="UP000192284">
    <property type="component" value="Unassembled WGS sequence"/>
</dbReference>
<dbReference type="EMBL" id="MVHE01000018">
    <property type="protein sequence ID" value="ORA21158.1"/>
    <property type="molecule type" value="Genomic_DNA"/>
</dbReference>
<dbReference type="GO" id="GO:0004803">
    <property type="term" value="F:transposase activity"/>
    <property type="evidence" value="ECO:0007669"/>
    <property type="project" value="TreeGrafter"/>
</dbReference>
<keyword evidence="5" id="KW-1185">Reference proteome</keyword>
<dbReference type="InterPro" id="IPR051917">
    <property type="entry name" value="Transposase-Integrase"/>
</dbReference>
<protein>
    <submittedName>
        <fullName evidence="4">IS30 family transposase</fullName>
    </submittedName>
</protein>
<dbReference type="InterPro" id="IPR025246">
    <property type="entry name" value="IS30-like_HTH"/>
</dbReference>
<dbReference type="AlphaFoldDB" id="A0A1W9ZU40"/>
<proteinExistence type="predicted"/>
<dbReference type="NCBIfam" id="NF033563">
    <property type="entry name" value="transpos_IS30"/>
    <property type="match status" value="1"/>
</dbReference>
<dbReference type="PANTHER" id="PTHR10948">
    <property type="entry name" value="TRANSPOSASE"/>
    <property type="match status" value="1"/>
</dbReference>
<evidence type="ECO:0000259" key="3">
    <source>
        <dbReference type="Pfam" id="PF13936"/>
    </source>
</evidence>
<name>A0A1W9ZU40_MYCAN</name>
<dbReference type="OrthoDB" id="9803231at2"/>
<sequence length="206" mass="24179">MRQISNRYLSEEERIVIADLRRSGLGIREIADKLGRAASTVSRELRRNSRNDGTYRPFEAHRWAVQRRGRRHRRRIDNNPGLGELIAELLAQRWSPQQIARHLRRRFPHDRSMRLCHERIYQATYQPQSRLIRPPKITSAHRGPLRTGRTHRRAHQRPGRRRPRFAQPMLSIHQRPFDPADRSQAGHWEGDLIVGKNQGSAIGTLV</sequence>
<feature type="region of interest" description="Disordered" evidence="2">
    <location>
        <begin position="138"/>
        <end position="165"/>
    </location>
</feature>
<accession>A0A1W9ZU40</accession>
<gene>
    <name evidence="4" type="ORF">BST12_13950</name>
</gene>